<organism evidence="3 4">
    <name type="scientific">Dictyobacter halimunensis</name>
    <dbReference type="NCBI Taxonomy" id="3026934"/>
    <lineage>
        <taxon>Bacteria</taxon>
        <taxon>Bacillati</taxon>
        <taxon>Chloroflexota</taxon>
        <taxon>Ktedonobacteria</taxon>
        <taxon>Ktedonobacterales</taxon>
        <taxon>Dictyobacteraceae</taxon>
        <taxon>Dictyobacter</taxon>
    </lineage>
</organism>
<accession>A0ABQ6FJK0</accession>
<feature type="domain" description="Helix-turn-helix" evidence="2">
    <location>
        <begin position="14"/>
        <end position="63"/>
    </location>
</feature>
<gene>
    <name evidence="3" type="ORF">KDH_12430</name>
</gene>
<evidence type="ECO:0000259" key="2">
    <source>
        <dbReference type="Pfam" id="PF12728"/>
    </source>
</evidence>
<dbReference type="EMBL" id="BSRI01000001">
    <property type="protein sequence ID" value="GLV54396.1"/>
    <property type="molecule type" value="Genomic_DNA"/>
</dbReference>
<evidence type="ECO:0000313" key="3">
    <source>
        <dbReference type="EMBL" id="GLV54396.1"/>
    </source>
</evidence>
<dbReference type="InterPro" id="IPR041657">
    <property type="entry name" value="HTH_17"/>
</dbReference>
<dbReference type="RefSeq" id="WP_338248075.1">
    <property type="nucleotide sequence ID" value="NZ_BSRI01000001.1"/>
</dbReference>
<evidence type="ECO:0000256" key="1">
    <source>
        <dbReference type="SAM" id="Coils"/>
    </source>
</evidence>
<keyword evidence="4" id="KW-1185">Reference proteome</keyword>
<feature type="coiled-coil region" evidence="1">
    <location>
        <begin position="82"/>
        <end position="123"/>
    </location>
</feature>
<dbReference type="Proteomes" id="UP001344906">
    <property type="component" value="Unassembled WGS sequence"/>
</dbReference>
<reference evidence="3 4" key="1">
    <citation type="submission" date="2023-02" db="EMBL/GenBank/DDBJ databases">
        <title>Dictyobacter halimunensis sp. nov., a new member of the class Ktedonobacteria from forest soil in a geothermal area.</title>
        <authorList>
            <person name="Rachmania M.K."/>
            <person name="Ningsih F."/>
            <person name="Sakai Y."/>
            <person name="Yabe S."/>
            <person name="Yokota A."/>
            <person name="Sjamsuridzal W."/>
        </authorList>
    </citation>
    <scope>NUCLEOTIDE SEQUENCE [LARGE SCALE GENOMIC DNA]</scope>
    <source>
        <strain evidence="3 4">S3.2.2.5</strain>
    </source>
</reference>
<sequence length="243" mass="28035">MKVEKRGSSSIARYITVQDAVERLGVVERTVRRWIEKDKLHAIRDVSGSVRLDLDEVELIVQERGAVVPSPQQQIEALLECVERLKCENEALFECVERLKRENEARDQKCNDLQQQIDVIRQERVSESTAHGHGSLLLPATSHFLHSHSGQELLARRGLPEGTMRLVQFAQLHQIKLSDLKKLHMLHAVNLTIYQREAEAIRNKQEWWITPEQHQQVADYCQQHDVPYVVCSQCSHEGVNKDK</sequence>
<name>A0ABQ6FJK0_9CHLR</name>
<proteinExistence type="predicted"/>
<comment type="caution">
    <text evidence="3">The sequence shown here is derived from an EMBL/GenBank/DDBJ whole genome shotgun (WGS) entry which is preliminary data.</text>
</comment>
<dbReference type="SUPFAM" id="SSF46955">
    <property type="entry name" value="Putative DNA-binding domain"/>
    <property type="match status" value="1"/>
</dbReference>
<dbReference type="Gene3D" id="1.10.1660.10">
    <property type="match status" value="1"/>
</dbReference>
<keyword evidence="1" id="KW-0175">Coiled coil</keyword>
<dbReference type="InterPro" id="IPR009061">
    <property type="entry name" value="DNA-bd_dom_put_sf"/>
</dbReference>
<dbReference type="Pfam" id="PF12728">
    <property type="entry name" value="HTH_17"/>
    <property type="match status" value="1"/>
</dbReference>
<evidence type="ECO:0000313" key="4">
    <source>
        <dbReference type="Proteomes" id="UP001344906"/>
    </source>
</evidence>
<protein>
    <recommendedName>
        <fullName evidence="2">Helix-turn-helix domain-containing protein</fullName>
    </recommendedName>
</protein>